<dbReference type="CDD" id="cd03425">
    <property type="entry name" value="NUDIX_MutT_NudA_like"/>
    <property type="match status" value="1"/>
</dbReference>
<gene>
    <name evidence="19" type="ORF">JWV37_10015</name>
</gene>
<comment type="similarity">
    <text evidence="2 17">Belongs to the Nudix hydrolase family.</text>
</comment>
<evidence type="ECO:0000256" key="16">
    <source>
        <dbReference type="ARBA" id="ARBA00042798"/>
    </source>
</evidence>
<evidence type="ECO:0000256" key="10">
    <source>
        <dbReference type="ARBA" id="ARBA00035861"/>
    </source>
</evidence>
<evidence type="ECO:0000313" key="20">
    <source>
        <dbReference type="Proteomes" id="UP000703590"/>
    </source>
</evidence>
<evidence type="ECO:0000256" key="14">
    <source>
        <dbReference type="ARBA" id="ARBA00041592"/>
    </source>
</evidence>
<dbReference type="Proteomes" id="UP000703590">
    <property type="component" value="Unassembled WGS sequence"/>
</dbReference>
<evidence type="ECO:0000256" key="12">
    <source>
        <dbReference type="ARBA" id="ARBA00038905"/>
    </source>
</evidence>
<dbReference type="InterPro" id="IPR015797">
    <property type="entry name" value="NUDIX_hydrolase-like_dom_sf"/>
</dbReference>
<dbReference type="EC" id="3.6.1.55" evidence="12"/>
<proteinExistence type="inferred from homology"/>
<reference evidence="19" key="1">
    <citation type="submission" date="2021-02" db="EMBL/GenBank/DDBJ databases">
        <title>Sulfurospirillum tamanensis sp. nov.</title>
        <authorList>
            <person name="Frolova A."/>
            <person name="Merkel A."/>
            <person name="Slobodkin A."/>
        </authorList>
    </citation>
    <scope>NUCLEOTIDE SEQUENCE</scope>
    <source>
        <strain evidence="19">T05b</strain>
    </source>
</reference>
<name>A0ABS2WTZ1_9BACT</name>
<comment type="caution">
    <text evidence="19">The sequence shown here is derived from an EMBL/GenBank/DDBJ whole genome shotgun (WGS) entry which is preliminary data.</text>
</comment>
<evidence type="ECO:0000256" key="1">
    <source>
        <dbReference type="ARBA" id="ARBA00001946"/>
    </source>
</evidence>
<evidence type="ECO:0000256" key="8">
    <source>
        <dbReference type="ARBA" id="ARBA00022842"/>
    </source>
</evidence>
<keyword evidence="3" id="KW-0515">Mutator protein</keyword>
<comment type="catalytic activity">
    <reaction evidence="10">
        <text>8-oxo-dGTP + H2O = 8-oxo-dGMP + diphosphate + H(+)</text>
        <dbReference type="Rhea" id="RHEA:31575"/>
        <dbReference type="ChEBI" id="CHEBI:15377"/>
        <dbReference type="ChEBI" id="CHEBI:15378"/>
        <dbReference type="ChEBI" id="CHEBI:33019"/>
        <dbReference type="ChEBI" id="CHEBI:63224"/>
        <dbReference type="ChEBI" id="CHEBI:77896"/>
        <dbReference type="EC" id="3.6.1.55"/>
    </reaction>
</comment>
<evidence type="ECO:0000256" key="4">
    <source>
        <dbReference type="ARBA" id="ARBA00022705"/>
    </source>
</evidence>
<evidence type="ECO:0000256" key="5">
    <source>
        <dbReference type="ARBA" id="ARBA00022723"/>
    </source>
</evidence>
<dbReference type="RefSeq" id="WP_205459664.1">
    <property type="nucleotide sequence ID" value="NZ_JAFHKK010000024.1"/>
</dbReference>
<evidence type="ECO:0000256" key="9">
    <source>
        <dbReference type="ARBA" id="ARBA00023204"/>
    </source>
</evidence>
<evidence type="ECO:0000256" key="13">
    <source>
        <dbReference type="ARBA" id="ARBA00040794"/>
    </source>
</evidence>
<dbReference type="Gene3D" id="3.90.79.10">
    <property type="entry name" value="Nucleoside Triphosphate Pyrophosphohydrolase"/>
    <property type="match status" value="1"/>
</dbReference>
<keyword evidence="9" id="KW-0234">DNA repair</keyword>
<evidence type="ECO:0000256" key="7">
    <source>
        <dbReference type="ARBA" id="ARBA00022801"/>
    </source>
</evidence>
<dbReference type="PROSITE" id="PS51462">
    <property type="entry name" value="NUDIX"/>
    <property type="match status" value="1"/>
</dbReference>
<dbReference type="PROSITE" id="PS00893">
    <property type="entry name" value="NUDIX_BOX"/>
    <property type="match status" value="1"/>
</dbReference>
<comment type="catalytic activity">
    <reaction evidence="11">
        <text>8-oxo-GTP + H2O = 8-oxo-GMP + diphosphate + H(+)</text>
        <dbReference type="Rhea" id="RHEA:67616"/>
        <dbReference type="ChEBI" id="CHEBI:15377"/>
        <dbReference type="ChEBI" id="CHEBI:15378"/>
        <dbReference type="ChEBI" id="CHEBI:33019"/>
        <dbReference type="ChEBI" id="CHEBI:143553"/>
        <dbReference type="ChEBI" id="CHEBI:145694"/>
    </reaction>
</comment>
<comment type="cofactor">
    <cofactor evidence="1">
        <name>Mg(2+)</name>
        <dbReference type="ChEBI" id="CHEBI:18420"/>
    </cofactor>
</comment>
<dbReference type="InterPro" id="IPR047127">
    <property type="entry name" value="MutT-like"/>
</dbReference>
<dbReference type="PANTHER" id="PTHR47707">
    <property type="entry name" value="8-OXO-DGTP DIPHOSPHATASE"/>
    <property type="match status" value="1"/>
</dbReference>
<dbReference type="Pfam" id="PF00293">
    <property type="entry name" value="NUDIX"/>
    <property type="match status" value="1"/>
</dbReference>
<evidence type="ECO:0000259" key="18">
    <source>
        <dbReference type="PROSITE" id="PS51462"/>
    </source>
</evidence>
<evidence type="ECO:0000256" key="2">
    <source>
        <dbReference type="ARBA" id="ARBA00005582"/>
    </source>
</evidence>
<organism evidence="19 20">
    <name type="scientific">Sulfurospirillum tamanense</name>
    <dbReference type="NCBI Taxonomy" id="2813362"/>
    <lineage>
        <taxon>Bacteria</taxon>
        <taxon>Pseudomonadati</taxon>
        <taxon>Campylobacterota</taxon>
        <taxon>Epsilonproteobacteria</taxon>
        <taxon>Campylobacterales</taxon>
        <taxon>Sulfurospirillaceae</taxon>
        <taxon>Sulfurospirillum</taxon>
    </lineage>
</organism>
<keyword evidence="4" id="KW-0235">DNA replication</keyword>
<sequence>MHKIEAVGAVLYDEEGKVLLAKRPKGKALADKWEFPGGKLEPDESLEACVVREIMEELGALITPRVYLGKQIWPYDHGEVTLHLYACTLNTGENLQLLEHQALAWVPLGEVLAMDTPAIVEPFFETIKEAILGLTCKTQ</sequence>
<dbReference type="PRINTS" id="PR00502">
    <property type="entry name" value="NUDIXFAMILY"/>
</dbReference>
<keyword evidence="7 17" id="KW-0378">Hydrolase</keyword>
<dbReference type="InterPro" id="IPR020476">
    <property type="entry name" value="Nudix_hydrolase"/>
</dbReference>
<feature type="domain" description="Nudix hydrolase" evidence="18">
    <location>
        <begin position="2"/>
        <end position="128"/>
    </location>
</feature>
<keyword evidence="8" id="KW-0460">Magnesium</keyword>
<evidence type="ECO:0000256" key="11">
    <source>
        <dbReference type="ARBA" id="ARBA00036904"/>
    </source>
</evidence>
<dbReference type="InterPro" id="IPR000086">
    <property type="entry name" value="NUDIX_hydrolase_dom"/>
</dbReference>
<dbReference type="PANTHER" id="PTHR47707:SF1">
    <property type="entry name" value="NUDIX HYDROLASE FAMILY PROTEIN"/>
    <property type="match status" value="1"/>
</dbReference>
<keyword evidence="5" id="KW-0479">Metal-binding</keyword>
<dbReference type="InterPro" id="IPR020084">
    <property type="entry name" value="NUDIX_hydrolase_CS"/>
</dbReference>
<evidence type="ECO:0000313" key="19">
    <source>
        <dbReference type="EMBL" id="MBN2965117.1"/>
    </source>
</evidence>
<keyword evidence="20" id="KW-1185">Reference proteome</keyword>
<reference evidence="19" key="2">
    <citation type="submission" date="2021-02" db="EMBL/GenBank/DDBJ databases">
        <authorList>
            <person name="Merkel A.Y."/>
        </authorList>
    </citation>
    <scope>NUCLEOTIDE SEQUENCE</scope>
    <source>
        <strain evidence="19">T05b</strain>
    </source>
</reference>
<accession>A0ABS2WTZ1</accession>
<evidence type="ECO:0000256" key="17">
    <source>
        <dbReference type="RuleBase" id="RU003476"/>
    </source>
</evidence>
<evidence type="ECO:0000256" key="15">
    <source>
        <dbReference type="ARBA" id="ARBA00041979"/>
    </source>
</evidence>
<dbReference type="EMBL" id="JAFHKK010000024">
    <property type="protein sequence ID" value="MBN2965117.1"/>
    <property type="molecule type" value="Genomic_DNA"/>
</dbReference>
<evidence type="ECO:0000256" key="3">
    <source>
        <dbReference type="ARBA" id="ARBA00022457"/>
    </source>
</evidence>
<evidence type="ECO:0000256" key="6">
    <source>
        <dbReference type="ARBA" id="ARBA00022763"/>
    </source>
</evidence>
<dbReference type="SUPFAM" id="SSF55811">
    <property type="entry name" value="Nudix"/>
    <property type="match status" value="1"/>
</dbReference>
<protein>
    <recommendedName>
        <fullName evidence="13">8-oxo-dGTP diphosphatase</fullName>
        <ecNumber evidence="12">3.6.1.55</ecNumber>
    </recommendedName>
    <alternativeName>
        <fullName evidence="16">7,8-dihydro-8-oxoguanine-triphosphatase</fullName>
    </alternativeName>
    <alternativeName>
        <fullName evidence="15">Mutator protein MutT</fullName>
    </alternativeName>
    <alternativeName>
        <fullName evidence="14">dGTP pyrophosphohydrolase</fullName>
    </alternativeName>
</protein>
<keyword evidence="6" id="KW-0227">DNA damage</keyword>